<keyword evidence="1" id="KW-0378">Hydrolase</keyword>
<dbReference type="EMBL" id="JBHPBY010000034">
    <property type="protein sequence ID" value="MFC1849345.1"/>
    <property type="molecule type" value="Genomic_DNA"/>
</dbReference>
<comment type="caution">
    <text evidence="4">The sequence shown here is derived from an EMBL/GenBank/DDBJ whole genome shotgun (WGS) entry which is preliminary data.</text>
</comment>
<evidence type="ECO:0000256" key="1">
    <source>
        <dbReference type="ARBA" id="ARBA00022801"/>
    </source>
</evidence>
<keyword evidence="5" id="KW-1185">Reference proteome</keyword>
<gene>
    <name evidence="4" type="ORF">ACFL27_03965</name>
</gene>
<dbReference type="InterPro" id="IPR011659">
    <property type="entry name" value="WD40"/>
</dbReference>
<keyword evidence="2" id="KW-0645">Protease</keyword>
<dbReference type="Pfam" id="PF07676">
    <property type="entry name" value="PD40"/>
    <property type="match status" value="2"/>
</dbReference>
<dbReference type="InterPro" id="IPR011042">
    <property type="entry name" value="6-blade_b-propeller_TolB-like"/>
</dbReference>
<reference evidence="4 5" key="1">
    <citation type="submission" date="2024-09" db="EMBL/GenBank/DDBJ databases">
        <title>Laminarin stimulates single cell rates of sulfate reduction while oxygen inhibits transcriptomic activity in coastal marine sediment.</title>
        <authorList>
            <person name="Lindsay M."/>
            <person name="Orcutt B."/>
            <person name="Emerson D."/>
            <person name="Stepanauskas R."/>
            <person name="D'Angelo T."/>
        </authorList>
    </citation>
    <scope>NUCLEOTIDE SEQUENCE [LARGE SCALE GENOMIC DNA]</scope>
    <source>
        <strain evidence="4">SAG AM-311-K15</strain>
    </source>
</reference>
<proteinExistence type="predicted"/>
<organism evidence="4 5">
    <name type="scientific">candidate division CSSED10-310 bacterium</name>
    <dbReference type="NCBI Taxonomy" id="2855610"/>
    <lineage>
        <taxon>Bacteria</taxon>
        <taxon>Bacteria division CSSED10-310</taxon>
    </lineage>
</organism>
<feature type="non-terminal residue" evidence="4">
    <location>
        <position position="1"/>
    </location>
</feature>
<evidence type="ECO:0000313" key="4">
    <source>
        <dbReference type="EMBL" id="MFC1849345.1"/>
    </source>
</evidence>
<accession>A0ABV6YT38</accession>
<dbReference type="Pfam" id="PF00326">
    <property type="entry name" value="Peptidase_S9"/>
    <property type="match status" value="1"/>
</dbReference>
<dbReference type="Gene3D" id="2.120.10.30">
    <property type="entry name" value="TolB, C-terminal domain"/>
    <property type="match status" value="1"/>
</dbReference>
<evidence type="ECO:0000313" key="5">
    <source>
        <dbReference type="Proteomes" id="UP001594351"/>
    </source>
</evidence>
<dbReference type="Gene3D" id="3.40.50.1820">
    <property type="entry name" value="alpha/beta hydrolase"/>
    <property type="match status" value="1"/>
</dbReference>
<sequence length="424" mass="48708">GYKMWPSFSPDGHWIAYYGAEGKDKPWQNMGLWITSRLGDGNPRNLTQALDLDVAGPVINDLPEFPTEVPPTWSRDGKNIYFAVGQKGTVTLNQISWTGKNLTLQPIIANKGTVGAFFFDQQQSKLAYYYGDLSDPGQLFVKDLHADKTRKLTHLNESLIRNRDLGEIEEIWFPGPAENNLHGWILKPPGFDPTRKYPSILEIHGGPRVHYGNLFMHEFYFLAANDYIVYFCNPRGSQGYGEEHAKAIWNNWGSVDYDDVMAWVDFVSEKPYFDPQKMGVTGGSYGGYMTNWIVSHSNRFQAAVTQRSVSNLISMYGSSDFNWGLQREFGDTPPWENLENYWRQSPLKYIENVKTPTLVIHSERDDRAPIEQGEQFFVALKKLGVDTELLLFPDEPHGLSRMGRTDRRIARLKNILRWFNRYLK</sequence>
<evidence type="ECO:0000256" key="2">
    <source>
        <dbReference type="ARBA" id="ARBA00022825"/>
    </source>
</evidence>
<protein>
    <submittedName>
        <fullName evidence="4">S9 family peptidase</fullName>
    </submittedName>
</protein>
<evidence type="ECO:0000259" key="3">
    <source>
        <dbReference type="Pfam" id="PF00326"/>
    </source>
</evidence>
<dbReference type="PANTHER" id="PTHR42776:SF27">
    <property type="entry name" value="DIPEPTIDYL PEPTIDASE FAMILY MEMBER 6"/>
    <property type="match status" value="1"/>
</dbReference>
<feature type="domain" description="Peptidase S9 prolyl oligopeptidase catalytic" evidence="3">
    <location>
        <begin position="215"/>
        <end position="424"/>
    </location>
</feature>
<name>A0ABV6YT38_UNCC1</name>
<dbReference type="SUPFAM" id="SSF82171">
    <property type="entry name" value="DPP6 N-terminal domain-like"/>
    <property type="match status" value="1"/>
</dbReference>
<dbReference type="InterPro" id="IPR029058">
    <property type="entry name" value="AB_hydrolase_fold"/>
</dbReference>
<dbReference type="Proteomes" id="UP001594351">
    <property type="component" value="Unassembled WGS sequence"/>
</dbReference>
<keyword evidence="2" id="KW-0720">Serine protease</keyword>
<dbReference type="InterPro" id="IPR001375">
    <property type="entry name" value="Peptidase_S9_cat"/>
</dbReference>
<dbReference type="PANTHER" id="PTHR42776">
    <property type="entry name" value="SERINE PEPTIDASE S9 FAMILY MEMBER"/>
    <property type="match status" value="1"/>
</dbReference>
<dbReference type="SUPFAM" id="SSF53474">
    <property type="entry name" value="alpha/beta-Hydrolases"/>
    <property type="match status" value="1"/>
</dbReference>